<reference evidence="3 4" key="1">
    <citation type="submission" date="2020-03" db="EMBL/GenBank/DDBJ databases">
        <title>Dissostichus mawsoni Genome sequencing and assembly.</title>
        <authorList>
            <person name="Park H."/>
        </authorList>
    </citation>
    <scope>NUCLEOTIDE SEQUENCE [LARGE SCALE GENOMIC DNA]</scope>
    <source>
        <strain evidence="3">DM0001</strain>
        <tissue evidence="3">Muscle</tissue>
    </source>
</reference>
<feature type="domain" description="FOXO protein transactivation" evidence="2">
    <location>
        <begin position="43"/>
        <end position="73"/>
    </location>
</feature>
<evidence type="ECO:0000259" key="2">
    <source>
        <dbReference type="Pfam" id="PF16676"/>
    </source>
</evidence>
<dbReference type="AlphaFoldDB" id="A0A7J5Y9Y6"/>
<evidence type="ECO:0000313" key="3">
    <source>
        <dbReference type="EMBL" id="KAF3845579.1"/>
    </source>
</evidence>
<sequence length="78" mass="8369">MSQVGAAAIALQNSRRNATILHKKTPRKTTPNRSRSLPPGSGLFNGGLECDLDAIIRNELMDADCLDLSFDSRLAAVS</sequence>
<dbReference type="Pfam" id="PF16676">
    <property type="entry name" value="FOXO-TAD"/>
    <property type="match status" value="1"/>
</dbReference>
<organism evidence="3 4">
    <name type="scientific">Dissostichus mawsoni</name>
    <name type="common">Antarctic cod</name>
    <dbReference type="NCBI Taxonomy" id="36200"/>
    <lineage>
        <taxon>Eukaryota</taxon>
        <taxon>Metazoa</taxon>
        <taxon>Chordata</taxon>
        <taxon>Craniata</taxon>
        <taxon>Vertebrata</taxon>
        <taxon>Euteleostomi</taxon>
        <taxon>Actinopterygii</taxon>
        <taxon>Neopterygii</taxon>
        <taxon>Teleostei</taxon>
        <taxon>Neoteleostei</taxon>
        <taxon>Acanthomorphata</taxon>
        <taxon>Eupercaria</taxon>
        <taxon>Perciformes</taxon>
        <taxon>Notothenioidei</taxon>
        <taxon>Nototheniidae</taxon>
        <taxon>Dissostichus</taxon>
    </lineage>
</organism>
<protein>
    <recommendedName>
        <fullName evidence="2">FOXO protein transactivation domain-containing protein</fullName>
    </recommendedName>
</protein>
<feature type="region of interest" description="Disordered" evidence="1">
    <location>
        <begin position="15"/>
        <end position="42"/>
    </location>
</feature>
<evidence type="ECO:0000256" key="1">
    <source>
        <dbReference type="SAM" id="MobiDB-lite"/>
    </source>
</evidence>
<dbReference type="EMBL" id="JAAKFY010000015">
    <property type="protein sequence ID" value="KAF3845579.1"/>
    <property type="molecule type" value="Genomic_DNA"/>
</dbReference>
<evidence type="ECO:0000313" key="4">
    <source>
        <dbReference type="Proteomes" id="UP000518266"/>
    </source>
</evidence>
<accession>A0A7J5Y9Y6</accession>
<proteinExistence type="predicted"/>
<dbReference type="Gene3D" id="6.10.250.1690">
    <property type="match status" value="1"/>
</dbReference>
<dbReference type="Proteomes" id="UP000518266">
    <property type="component" value="Unassembled WGS sequence"/>
</dbReference>
<keyword evidence="4" id="KW-1185">Reference proteome</keyword>
<gene>
    <name evidence="3" type="ORF">F7725_008742</name>
</gene>
<comment type="caution">
    <text evidence="3">The sequence shown here is derived from an EMBL/GenBank/DDBJ whole genome shotgun (WGS) entry which is preliminary data.</text>
</comment>
<name>A0A7J5Y9Y6_DISMA</name>
<dbReference type="InterPro" id="IPR032067">
    <property type="entry name" value="FOXO-TAD"/>
</dbReference>